<dbReference type="InterPro" id="IPR041577">
    <property type="entry name" value="RT_RNaseH_2"/>
</dbReference>
<feature type="region of interest" description="Disordered" evidence="1">
    <location>
        <begin position="251"/>
        <end position="315"/>
    </location>
</feature>
<feature type="region of interest" description="Disordered" evidence="1">
    <location>
        <begin position="102"/>
        <end position="194"/>
    </location>
</feature>
<feature type="compositionally biased region" description="Basic and acidic residues" evidence="1">
    <location>
        <begin position="133"/>
        <end position="142"/>
    </location>
</feature>
<dbReference type="PANTHER" id="PTHR48475:SF2">
    <property type="entry name" value="RIBONUCLEASE H"/>
    <property type="match status" value="1"/>
</dbReference>
<feature type="compositionally biased region" description="Basic and acidic residues" evidence="1">
    <location>
        <begin position="589"/>
        <end position="603"/>
    </location>
</feature>
<dbReference type="AlphaFoldDB" id="D3IVJ8"/>
<protein>
    <submittedName>
        <fullName evidence="4">Putative retrotransposon protein</fullName>
    </submittedName>
</protein>
<dbReference type="Pfam" id="PF00078">
    <property type="entry name" value="RVT_1"/>
    <property type="match status" value="1"/>
</dbReference>
<dbReference type="InterPro" id="IPR043128">
    <property type="entry name" value="Rev_trsase/Diguanyl_cyclase"/>
</dbReference>
<evidence type="ECO:0000259" key="3">
    <source>
        <dbReference type="Pfam" id="PF17919"/>
    </source>
</evidence>
<accession>D3IVJ8</accession>
<dbReference type="Pfam" id="PF17919">
    <property type="entry name" value="RT_RNaseH_2"/>
    <property type="match status" value="1"/>
</dbReference>
<feature type="region of interest" description="Disordered" evidence="1">
    <location>
        <begin position="562"/>
        <end position="607"/>
    </location>
</feature>
<dbReference type="CDD" id="cd01647">
    <property type="entry name" value="RT_LTR"/>
    <property type="match status" value="1"/>
</dbReference>
<dbReference type="InterPro" id="IPR000477">
    <property type="entry name" value="RT_dom"/>
</dbReference>
<feature type="compositionally biased region" description="Basic and acidic residues" evidence="1">
    <location>
        <begin position="165"/>
        <end position="177"/>
    </location>
</feature>
<dbReference type="EMBL" id="GQ252854">
    <property type="protein sequence ID" value="ADB85338.1"/>
    <property type="molecule type" value="Genomic_DNA"/>
</dbReference>
<feature type="compositionally biased region" description="Basic residues" evidence="1">
    <location>
        <begin position="285"/>
        <end position="298"/>
    </location>
</feature>
<dbReference type="Gene3D" id="3.30.70.270">
    <property type="match status" value="2"/>
</dbReference>
<name>D3IVJ8_PHYED</name>
<dbReference type="InterPro" id="IPR043502">
    <property type="entry name" value="DNA/RNA_pol_sf"/>
</dbReference>
<feature type="domain" description="Reverse transcriptase" evidence="2">
    <location>
        <begin position="615"/>
        <end position="728"/>
    </location>
</feature>
<sequence>MAREWNEENWFDLADYADIDMDGGFDYELSDASSDGDVAPEIFLQETLPPTELRRDPYPPQRYVQMGIQLPQRAMDSLVDEDGYNPEFPFLEGFAPSRQLVSFDDSSSEEASSASGDHKQEVFVLPSGSNNSPRDRAEDAPRKSHPTTARGDDKDTSGNEQSQYSDERAGNSRDHRTSLGQAQGSGMDDSETIRRKRVAVQRKLPRCIQYESEEAQELQHINDLLENPSRELARAPGYDRFAEEIARRLRSTMSKLERPRRHHAGSRGSTTPSASSCSNNSPHGDRRKLYRSPNRKRIPGMPDDHKVPRRGDHSPLRLRGLQHRTEYEEYHPRRIETYHKSDSHVAGYRRIYMTAVRAAGGGECVMANYFPTVLEGSTQSWAPTIAPERRTTYTGCDKTTMKHYANSLGISVRVLSRRITEDISLNPPATVAKLFGMVDRSLNILFTNTLDEMQVPRTKVRPVRYSFRGIIAGSSAKPIGQVSLPLTFGSPSNFRTEKISFDVVDFDTTYNAIFGRPALAKFLMATHYGYQCLKMPGPKGVITIHCDKKMVHTCDRRSLEMVGQIPTREEKGQPSTKHSKSKAAPKPNDQVKEVPLDQEEPSKTVRIGDTSDPNFLDVYSGYHQIKICLEDEEKTAFITPFGIFCYVKIPFGLKNAGASFQRLMQSTFSPQLDQNLEAYVDDLVVKSIKRLDHVSDLQETFDNLRKHRLKLNPKKCVFGVSSGKLLGFLVSVRGIEANPKKIKAIVQIRPPTTKKEIQKLIGCMVALSRFIARLGEKGLPSFKLLRKHEGFEWSEEANAAFEDVKRYRMSAPVLVSPKPEETLLIYLAVAPQAVSAVLVVERENVQRPVYYVSEVLHGPKECYPQVQKLLCAFLMSSRKLRHYFQTHKIIVSSEFPLGVILLNREATGRMSKWLVELGEFNLHFVSQTAIKFQILADFVAEWTNPEPVQDPQYDTHNQWTMYFDGSLTLSGSGAGVVLESPNGETLNFEVQFIPRKDNFLADQLARIASSRSQVLKGVFLEQLQKPSLVDTPEISPIETVSLKYEDTWMDPIYKYLQTSFVPDDDLEAYRLSRKAKLYTLVEGVLYK</sequence>
<organism evidence="4">
    <name type="scientific">Phyllostachys edulis</name>
    <name type="common">Tortoise shell bamboo</name>
    <name type="synonym">Bambusa edulis</name>
    <dbReference type="NCBI Taxonomy" id="38705"/>
    <lineage>
        <taxon>Eukaryota</taxon>
        <taxon>Viridiplantae</taxon>
        <taxon>Streptophyta</taxon>
        <taxon>Embryophyta</taxon>
        <taxon>Tracheophyta</taxon>
        <taxon>Spermatophyta</taxon>
        <taxon>Magnoliopsida</taxon>
        <taxon>Liliopsida</taxon>
        <taxon>Poales</taxon>
        <taxon>Poaceae</taxon>
        <taxon>BOP clade</taxon>
        <taxon>Bambusoideae</taxon>
        <taxon>Arundinarodae</taxon>
        <taxon>Arundinarieae</taxon>
        <taxon>Arundinariinae</taxon>
        <taxon>Phyllostachys</taxon>
    </lineage>
</organism>
<feature type="compositionally biased region" description="Polar residues" evidence="1">
    <location>
        <begin position="267"/>
        <end position="282"/>
    </location>
</feature>
<evidence type="ECO:0000256" key="1">
    <source>
        <dbReference type="SAM" id="MobiDB-lite"/>
    </source>
</evidence>
<feature type="domain" description="Reverse transcriptase/retrotransposon-derived protein RNase H-like" evidence="3">
    <location>
        <begin position="793"/>
        <end position="891"/>
    </location>
</feature>
<evidence type="ECO:0000313" key="4">
    <source>
        <dbReference type="EMBL" id="ADB85338.1"/>
    </source>
</evidence>
<dbReference type="PANTHER" id="PTHR48475">
    <property type="entry name" value="RIBONUCLEASE H"/>
    <property type="match status" value="1"/>
</dbReference>
<evidence type="ECO:0000259" key="2">
    <source>
        <dbReference type="Pfam" id="PF00078"/>
    </source>
</evidence>
<proteinExistence type="predicted"/>
<dbReference type="SUPFAM" id="SSF56672">
    <property type="entry name" value="DNA/RNA polymerases"/>
    <property type="match status" value="1"/>
</dbReference>
<feature type="compositionally biased region" description="Basic and acidic residues" evidence="1">
    <location>
        <begin position="302"/>
        <end position="315"/>
    </location>
</feature>
<reference evidence="4" key="1">
    <citation type="journal article" date="2010" name="J. Integr. Plant Biol.">
        <title>Insights into the bamboo genome: syntenic relationships to rice and sorghum.</title>
        <authorList>
            <person name="Gui Y.J."/>
            <person name="Zhou Y."/>
            <person name="Wang Y."/>
            <person name="Wang S."/>
            <person name="Wang S.Y."/>
            <person name="Hu Y."/>
            <person name="Bo S.P."/>
            <person name="Chen H."/>
            <person name="Zhou C.P."/>
            <person name="Ma N.X."/>
            <person name="Zhang T.Z."/>
            <person name="Fan L.J."/>
        </authorList>
    </citation>
    <scope>NUCLEOTIDE SEQUENCE</scope>
    <source>
        <tissue evidence="4">Shoot</tissue>
    </source>
</reference>